<keyword evidence="3" id="KW-1185">Reference proteome</keyword>
<organism evidence="2 3">
    <name type="scientific">Tepiditoga spiralis</name>
    <dbReference type="NCBI Taxonomy" id="2108365"/>
    <lineage>
        <taxon>Bacteria</taxon>
        <taxon>Thermotogati</taxon>
        <taxon>Thermotogota</taxon>
        <taxon>Thermotogae</taxon>
        <taxon>Petrotogales</taxon>
        <taxon>Petrotogaceae</taxon>
        <taxon>Tepiditoga</taxon>
    </lineage>
</organism>
<dbReference type="RefSeq" id="WP_190615849.1">
    <property type="nucleotide sequence ID" value="NZ_AP018712.1"/>
</dbReference>
<dbReference type="InterPro" id="IPR007359">
    <property type="entry name" value="SigmaE_reg_RseC_MucC"/>
</dbReference>
<dbReference type="PANTHER" id="PTHR35867">
    <property type="entry name" value="PROTEIN RSEC"/>
    <property type="match status" value="1"/>
</dbReference>
<reference evidence="2 3" key="1">
    <citation type="submission" date="2018-06" db="EMBL/GenBank/DDBJ databases">
        <title>Genome sequencing of Oceanotoga sp. sy52.</title>
        <authorList>
            <person name="Mori K."/>
        </authorList>
    </citation>
    <scope>NUCLEOTIDE SEQUENCE [LARGE SCALE GENOMIC DNA]</scope>
    <source>
        <strain evidence="3">sy52</strain>
    </source>
</reference>
<protein>
    <recommendedName>
        <fullName evidence="4">Fis family transcriptional regulator</fullName>
    </recommendedName>
</protein>
<evidence type="ECO:0008006" key="4">
    <source>
        <dbReference type="Google" id="ProtNLM"/>
    </source>
</evidence>
<dbReference type="KEGG" id="ocy:OSSY52_09200"/>
<keyword evidence="1" id="KW-0472">Membrane</keyword>
<evidence type="ECO:0000313" key="2">
    <source>
        <dbReference type="EMBL" id="BBE30779.1"/>
    </source>
</evidence>
<dbReference type="Pfam" id="PF04246">
    <property type="entry name" value="RseC_MucC"/>
    <property type="match status" value="1"/>
</dbReference>
<keyword evidence="1" id="KW-1133">Transmembrane helix</keyword>
<name>A0A7G1GB10_9BACT</name>
<feature type="transmembrane region" description="Helical" evidence="1">
    <location>
        <begin position="74"/>
        <end position="95"/>
    </location>
</feature>
<dbReference type="EMBL" id="AP018712">
    <property type="protein sequence ID" value="BBE30779.1"/>
    <property type="molecule type" value="Genomic_DNA"/>
</dbReference>
<dbReference type="Proteomes" id="UP000516361">
    <property type="component" value="Chromosome"/>
</dbReference>
<dbReference type="InParanoid" id="A0A7G1GB10"/>
<dbReference type="PANTHER" id="PTHR35867:SF1">
    <property type="entry name" value="PROTEIN RSEC"/>
    <property type="match status" value="1"/>
</dbReference>
<dbReference type="AlphaFoldDB" id="A0A7G1GB10"/>
<feature type="transmembrane region" description="Helical" evidence="1">
    <location>
        <begin position="101"/>
        <end position="119"/>
    </location>
</feature>
<evidence type="ECO:0000313" key="3">
    <source>
        <dbReference type="Proteomes" id="UP000516361"/>
    </source>
</evidence>
<proteinExistence type="predicted"/>
<gene>
    <name evidence="2" type="ORF">OSSY52_09200</name>
</gene>
<evidence type="ECO:0000256" key="1">
    <source>
        <dbReference type="SAM" id="Phobius"/>
    </source>
</evidence>
<accession>A0A7G1GB10</accession>
<keyword evidence="1" id="KW-0812">Transmembrane</keyword>
<sequence length="149" mass="16773">MREIMSVIEVKDKYVYLLTQRAGECDSCELHGACSITGGPDLKIRAKRNENLELKEGDTVVVELPKVSITKMSFVVYGLPLIVFLSFTILFYLLGFGDVKSFLFGLTSMAITYTGIAIYDRKKLKDSYFPEIIDKINTPTTFKVINPNV</sequence>